<dbReference type="SUPFAM" id="SSF52058">
    <property type="entry name" value="L domain-like"/>
    <property type="match status" value="1"/>
</dbReference>
<evidence type="ECO:0000313" key="5">
    <source>
        <dbReference type="Proteomes" id="UP000322617"/>
    </source>
</evidence>
<dbReference type="KEGG" id="lsz:JCM16776_0682"/>
<gene>
    <name evidence="4" type="ORF">JCM16776_0682</name>
</gene>
<name>A0A510JM99_9FUSO</name>
<dbReference type="SMART" id="SM00365">
    <property type="entry name" value="LRR_SD22"/>
    <property type="match status" value="4"/>
</dbReference>
<dbReference type="PANTHER" id="PTHR15454">
    <property type="entry name" value="NISCHARIN RELATED"/>
    <property type="match status" value="1"/>
</dbReference>
<reference evidence="4 5" key="1">
    <citation type="submission" date="2019-07" db="EMBL/GenBank/DDBJ databases">
        <title>Complete Genome Sequence of Leptotrichia shahii Strain JCM 16776.</title>
        <authorList>
            <person name="Watanabe S."/>
            <person name="Cui L."/>
        </authorList>
    </citation>
    <scope>NUCLEOTIDE SEQUENCE [LARGE SCALE GENOMIC DNA]</scope>
    <source>
        <strain evidence="4 5">JCM16776</strain>
    </source>
</reference>
<dbReference type="Proteomes" id="UP000322617">
    <property type="component" value="Chromosome"/>
</dbReference>
<dbReference type="EMBL" id="AP019827">
    <property type="protein sequence ID" value="BBM40462.1"/>
    <property type="molecule type" value="Genomic_DNA"/>
</dbReference>
<evidence type="ECO:0000256" key="3">
    <source>
        <dbReference type="SAM" id="SignalP"/>
    </source>
</evidence>
<dbReference type="RefSeq" id="WP_018450351.1">
    <property type="nucleotide sequence ID" value="NZ_AP019827.1"/>
</dbReference>
<evidence type="ECO:0000256" key="2">
    <source>
        <dbReference type="ARBA" id="ARBA00022737"/>
    </source>
</evidence>
<feature type="signal peptide" evidence="3">
    <location>
        <begin position="1"/>
        <end position="21"/>
    </location>
</feature>
<dbReference type="STRING" id="1122172.GCA_000373045_00720"/>
<dbReference type="Gene3D" id="2.30.30.40">
    <property type="entry name" value="SH3 Domains"/>
    <property type="match status" value="1"/>
</dbReference>
<keyword evidence="3" id="KW-0732">Signal</keyword>
<proteinExistence type="predicted"/>
<organism evidence="4 5">
    <name type="scientific">Leptotrichia shahii</name>
    <dbReference type="NCBI Taxonomy" id="157691"/>
    <lineage>
        <taxon>Bacteria</taxon>
        <taxon>Fusobacteriati</taxon>
        <taxon>Fusobacteriota</taxon>
        <taxon>Fusobacteriia</taxon>
        <taxon>Fusobacteriales</taxon>
        <taxon>Leptotrichiaceae</taxon>
        <taxon>Leptotrichia</taxon>
    </lineage>
</organism>
<dbReference type="InterPro" id="IPR001611">
    <property type="entry name" value="Leu-rich_rpt"/>
</dbReference>
<dbReference type="Gene3D" id="3.80.10.10">
    <property type="entry name" value="Ribonuclease Inhibitor"/>
    <property type="match status" value="1"/>
</dbReference>
<accession>A0A510JM99</accession>
<feature type="chain" id="PRO_5022105394" description="Leucine-rich repeat protein" evidence="3">
    <location>
        <begin position="22"/>
        <end position="436"/>
    </location>
</feature>
<evidence type="ECO:0000313" key="4">
    <source>
        <dbReference type="EMBL" id="BBM40462.1"/>
    </source>
</evidence>
<dbReference type="InterPro" id="IPR032675">
    <property type="entry name" value="LRR_dom_sf"/>
</dbReference>
<dbReference type="GO" id="GO:0005737">
    <property type="term" value="C:cytoplasm"/>
    <property type="evidence" value="ECO:0007669"/>
    <property type="project" value="TreeGrafter"/>
</dbReference>
<evidence type="ECO:0008006" key="6">
    <source>
        <dbReference type="Google" id="ProtNLM"/>
    </source>
</evidence>
<dbReference type="InterPro" id="IPR025875">
    <property type="entry name" value="Leu-rich_rpt_4"/>
</dbReference>
<protein>
    <recommendedName>
        <fullName evidence="6">Leucine-rich repeat protein</fullName>
    </recommendedName>
</protein>
<dbReference type="Pfam" id="PF12799">
    <property type="entry name" value="LRR_4"/>
    <property type="match status" value="1"/>
</dbReference>
<dbReference type="AlphaFoldDB" id="A0A510JM99"/>
<keyword evidence="5" id="KW-1185">Reference proteome</keyword>
<keyword evidence="2" id="KW-0677">Repeat</keyword>
<evidence type="ECO:0000256" key="1">
    <source>
        <dbReference type="ARBA" id="ARBA00022614"/>
    </source>
</evidence>
<dbReference type="PROSITE" id="PS51450">
    <property type="entry name" value="LRR"/>
    <property type="match status" value="3"/>
</dbReference>
<dbReference type="PROSITE" id="PS51257">
    <property type="entry name" value="PROKAR_LIPOPROTEIN"/>
    <property type="match status" value="1"/>
</dbReference>
<sequence length="436" mass="50775">MRSIFSMLILLLFISCNNSNGQELREVHKKSEKESEMSEVESLDYKSCRELRKFNVNAKKIELKNLGLEEIKCIVDYRNVKELDLRWNQLKDVKPLENLKNLEVLKINFNQVKDIKPLLNLPNLKELWLHNNKISNLSGIGKLAKLEHLDVSFNPLKNGVDEISNLKKLKRLELRKVPKEIVDYIYENYHNFMIPEKIFIEQRYPELAKKRENKVKYPNFSEFEDKINGFETVKTVRELSPNKVALDKLPKEVYKIVDEYDKNSEEADDKVEGTAFFTNNIYSIYTLTYPFAYAGQSNSETVFVKNGKVIARDTVNLYSQLESIDENNLFLSVVAASGGTNYAITDMKSGQMWREEFRDFGLISPKRTGKVFVTSSKKNAVNVRESDDLDSSIIHKLADNVEVEEISDEKDWKYVYFYNKDGGYYMKGHINKSQLR</sequence>
<keyword evidence="1" id="KW-0433">Leucine-rich repeat</keyword>
<dbReference type="OrthoDB" id="79997at2"/>